<dbReference type="CDD" id="cd00067">
    <property type="entry name" value="GAL4"/>
    <property type="match status" value="1"/>
</dbReference>
<gene>
    <name evidence="8" type="ORF">ASPCADRAFT_148954</name>
</gene>
<dbReference type="PROSITE" id="PS00463">
    <property type="entry name" value="ZN2_CY6_FUNGAL_1"/>
    <property type="match status" value="1"/>
</dbReference>
<dbReference type="PANTHER" id="PTHR36206:SF12">
    <property type="entry name" value="ASPERCRYPTIN BIOSYNTHESIS CLUSTER-SPECIFIC TRANSCRIPTION REGULATOR ATNN-RELATED"/>
    <property type="match status" value="1"/>
</dbReference>
<dbReference type="Proteomes" id="UP000188318">
    <property type="component" value="Unassembled WGS sequence"/>
</dbReference>
<dbReference type="GO" id="GO:0003677">
    <property type="term" value="F:DNA binding"/>
    <property type="evidence" value="ECO:0007669"/>
    <property type="project" value="UniProtKB-KW"/>
</dbReference>
<proteinExistence type="predicted"/>
<evidence type="ECO:0000256" key="6">
    <source>
        <dbReference type="ARBA" id="ARBA00023242"/>
    </source>
</evidence>
<evidence type="ECO:0000256" key="4">
    <source>
        <dbReference type="ARBA" id="ARBA00023125"/>
    </source>
</evidence>
<dbReference type="PANTHER" id="PTHR36206">
    <property type="entry name" value="ASPERCRYPTIN BIOSYNTHESIS CLUSTER-SPECIFIC TRANSCRIPTION REGULATOR ATNN-RELATED"/>
    <property type="match status" value="1"/>
</dbReference>
<dbReference type="AlphaFoldDB" id="A0A1R3RKA3"/>
<reference evidence="9" key="1">
    <citation type="journal article" date="2017" name="Genome Biol.">
        <title>Comparative genomics reveals high biological diversity and specific adaptations in the industrially and medically important fungal genus Aspergillus.</title>
        <authorList>
            <person name="de Vries R.P."/>
            <person name="Riley R."/>
            <person name="Wiebenga A."/>
            <person name="Aguilar-Osorio G."/>
            <person name="Amillis S."/>
            <person name="Uchima C.A."/>
            <person name="Anderluh G."/>
            <person name="Asadollahi M."/>
            <person name="Askin M."/>
            <person name="Barry K."/>
            <person name="Battaglia E."/>
            <person name="Bayram O."/>
            <person name="Benocci T."/>
            <person name="Braus-Stromeyer S.A."/>
            <person name="Caldana C."/>
            <person name="Canovas D."/>
            <person name="Cerqueira G.C."/>
            <person name="Chen F."/>
            <person name="Chen W."/>
            <person name="Choi C."/>
            <person name="Clum A."/>
            <person name="Dos Santos R.A."/>
            <person name="Damasio A.R."/>
            <person name="Diallinas G."/>
            <person name="Emri T."/>
            <person name="Fekete E."/>
            <person name="Flipphi M."/>
            <person name="Freyberg S."/>
            <person name="Gallo A."/>
            <person name="Gournas C."/>
            <person name="Habgood R."/>
            <person name="Hainaut M."/>
            <person name="Harispe M.L."/>
            <person name="Henrissat B."/>
            <person name="Hilden K.S."/>
            <person name="Hope R."/>
            <person name="Hossain A."/>
            <person name="Karabika E."/>
            <person name="Karaffa L."/>
            <person name="Karanyi Z."/>
            <person name="Krasevec N."/>
            <person name="Kuo A."/>
            <person name="Kusch H."/>
            <person name="LaButti K."/>
            <person name="Lagendijk E.L."/>
            <person name="Lapidus A."/>
            <person name="Levasseur A."/>
            <person name="Lindquist E."/>
            <person name="Lipzen A."/>
            <person name="Logrieco A.F."/>
            <person name="MacCabe A."/>
            <person name="Maekelae M.R."/>
            <person name="Malavazi I."/>
            <person name="Melin P."/>
            <person name="Meyer V."/>
            <person name="Mielnichuk N."/>
            <person name="Miskei M."/>
            <person name="Molnar A.P."/>
            <person name="Mule G."/>
            <person name="Ngan C.Y."/>
            <person name="Orejas M."/>
            <person name="Orosz E."/>
            <person name="Ouedraogo J.P."/>
            <person name="Overkamp K.M."/>
            <person name="Park H.-S."/>
            <person name="Perrone G."/>
            <person name="Piumi F."/>
            <person name="Punt P.J."/>
            <person name="Ram A.F."/>
            <person name="Ramon A."/>
            <person name="Rauscher S."/>
            <person name="Record E."/>
            <person name="Riano-Pachon D.M."/>
            <person name="Robert V."/>
            <person name="Roehrig J."/>
            <person name="Ruller R."/>
            <person name="Salamov A."/>
            <person name="Salih N.S."/>
            <person name="Samson R.A."/>
            <person name="Sandor E."/>
            <person name="Sanguinetti M."/>
            <person name="Schuetze T."/>
            <person name="Sepcic K."/>
            <person name="Shelest E."/>
            <person name="Sherlock G."/>
            <person name="Sophianopoulou V."/>
            <person name="Squina F.M."/>
            <person name="Sun H."/>
            <person name="Susca A."/>
            <person name="Todd R.B."/>
            <person name="Tsang A."/>
            <person name="Unkles S.E."/>
            <person name="van de Wiele N."/>
            <person name="van Rossen-Uffink D."/>
            <person name="Oliveira J.V."/>
            <person name="Vesth T.C."/>
            <person name="Visser J."/>
            <person name="Yu J.-H."/>
            <person name="Zhou M."/>
            <person name="Andersen M.R."/>
            <person name="Archer D.B."/>
            <person name="Baker S.E."/>
            <person name="Benoit I."/>
            <person name="Brakhage A.A."/>
            <person name="Braus G.H."/>
            <person name="Fischer R."/>
            <person name="Frisvad J.C."/>
            <person name="Goldman G.H."/>
            <person name="Houbraken J."/>
            <person name="Oakley B."/>
            <person name="Pocsi I."/>
            <person name="Scazzocchio C."/>
            <person name="Seiboth B."/>
            <person name="vanKuyk P.A."/>
            <person name="Wortman J."/>
            <person name="Dyer P.S."/>
            <person name="Grigoriev I.V."/>
        </authorList>
    </citation>
    <scope>NUCLEOTIDE SEQUENCE [LARGE SCALE GENOMIC DNA]</scope>
    <source>
        <strain evidence="9">ITEM 5010</strain>
    </source>
</reference>
<evidence type="ECO:0000313" key="8">
    <source>
        <dbReference type="EMBL" id="OOF94900.1"/>
    </source>
</evidence>
<keyword evidence="4" id="KW-0238">DNA-binding</keyword>
<organism evidence="8 9">
    <name type="scientific">Aspergillus carbonarius (strain ITEM 5010)</name>
    <dbReference type="NCBI Taxonomy" id="602072"/>
    <lineage>
        <taxon>Eukaryota</taxon>
        <taxon>Fungi</taxon>
        <taxon>Dikarya</taxon>
        <taxon>Ascomycota</taxon>
        <taxon>Pezizomycotina</taxon>
        <taxon>Eurotiomycetes</taxon>
        <taxon>Eurotiomycetidae</taxon>
        <taxon>Eurotiales</taxon>
        <taxon>Aspergillaceae</taxon>
        <taxon>Aspergillus</taxon>
        <taxon>Aspergillus subgen. Circumdati</taxon>
    </lineage>
</organism>
<dbReference type="InterPro" id="IPR036864">
    <property type="entry name" value="Zn2-C6_fun-type_DNA-bd_sf"/>
</dbReference>
<keyword evidence="1" id="KW-0479">Metal-binding</keyword>
<name>A0A1R3RKA3_ASPC5</name>
<dbReference type="Gene3D" id="4.10.240.10">
    <property type="entry name" value="Zn(2)-C6 fungal-type DNA-binding domain"/>
    <property type="match status" value="1"/>
</dbReference>
<accession>A0A1R3RKA3</accession>
<feature type="domain" description="Zn(2)-C6 fungal-type" evidence="7">
    <location>
        <begin position="12"/>
        <end position="40"/>
    </location>
</feature>
<dbReference type="GO" id="GO:0009893">
    <property type="term" value="P:positive regulation of metabolic process"/>
    <property type="evidence" value="ECO:0007669"/>
    <property type="project" value="UniProtKB-ARBA"/>
</dbReference>
<dbReference type="VEuPathDB" id="FungiDB:ASPCADRAFT_148954"/>
<evidence type="ECO:0000256" key="2">
    <source>
        <dbReference type="ARBA" id="ARBA00022833"/>
    </source>
</evidence>
<keyword evidence="5" id="KW-0804">Transcription</keyword>
<keyword evidence="3" id="KW-0805">Transcription regulation</keyword>
<dbReference type="OrthoDB" id="2593732at2759"/>
<evidence type="ECO:0000313" key="9">
    <source>
        <dbReference type="Proteomes" id="UP000188318"/>
    </source>
</evidence>
<keyword evidence="2" id="KW-0862">Zinc</keyword>
<keyword evidence="6" id="KW-0539">Nucleus</keyword>
<dbReference type="GO" id="GO:0008270">
    <property type="term" value="F:zinc ion binding"/>
    <property type="evidence" value="ECO:0007669"/>
    <property type="project" value="InterPro"/>
</dbReference>
<dbReference type="GO" id="GO:0000981">
    <property type="term" value="F:DNA-binding transcription factor activity, RNA polymerase II-specific"/>
    <property type="evidence" value="ECO:0007669"/>
    <property type="project" value="InterPro"/>
</dbReference>
<evidence type="ECO:0000256" key="3">
    <source>
        <dbReference type="ARBA" id="ARBA00023015"/>
    </source>
</evidence>
<evidence type="ECO:0000259" key="7">
    <source>
        <dbReference type="PROSITE" id="PS50048"/>
    </source>
</evidence>
<sequence>MAEIRSAKSRNGCATCKARKVKCDEQKPACLRCKSTGRRCGGYNAASSLRIIQHVPIGKTLHQVGQLTKSEQTSMEFFQRFTIPSFGVDLGSYLLPAASNDPIIHSVAIAVGCMHRAFTFPSTSGENGSQFALRYYNKAIRELVLGGWHNSIRTSNTVLMACVLFFCCESLQGRYKAALQHAASGLRIMQQQQALSHASPKKAPMAISRLFHTLESQILEIEGSQSIGADTLLLEPTYRANSDDMQHSFEILYNKLMRLDAIAELLEKPLKDGMPQLIPAASKLEAELIQIRLSMQAWMIGFDQWIAMTSDNQQHRPKTSTNHDSIIILNIWRVLISMYLRMAWPPSEMCWDHCTADFINLLSFASVILNPQGLTCYFDNQSSPPSSSTPQNGVGATLPPLLPKPSNAVNFTFSLSLGIITPLYICATRCRDSKIRYRALNFLFCCRRREGLWDSDLAARVAKEYITIEESAAGIVPGMNYQAAEIDHGSRVRSMSPRFEEGRQVNIRGIINGRGNSGIEKIITW</sequence>
<dbReference type="InterPro" id="IPR001138">
    <property type="entry name" value="Zn2Cys6_DnaBD"/>
</dbReference>
<dbReference type="STRING" id="602072.A0A1R3RKA3"/>
<evidence type="ECO:0000256" key="5">
    <source>
        <dbReference type="ARBA" id="ARBA00023163"/>
    </source>
</evidence>
<dbReference type="InterPro" id="IPR052360">
    <property type="entry name" value="Transcr_Regulatory_Proteins"/>
</dbReference>
<keyword evidence="9" id="KW-1185">Reference proteome</keyword>
<dbReference type="EMBL" id="KV907501">
    <property type="protein sequence ID" value="OOF94900.1"/>
    <property type="molecule type" value="Genomic_DNA"/>
</dbReference>
<protein>
    <recommendedName>
        <fullName evidence="7">Zn(2)-C6 fungal-type domain-containing protein</fullName>
    </recommendedName>
</protein>
<dbReference type="Pfam" id="PF00172">
    <property type="entry name" value="Zn_clus"/>
    <property type="match status" value="1"/>
</dbReference>
<dbReference type="OMA" id="CRSTGRK"/>
<dbReference type="PROSITE" id="PS50048">
    <property type="entry name" value="ZN2_CY6_FUNGAL_2"/>
    <property type="match status" value="1"/>
</dbReference>
<dbReference type="SMART" id="SM00066">
    <property type="entry name" value="GAL4"/>
    <property type="match status" value="1"/>
</dbReference>
<evidence type="ECO:0000256" key="1">
    <source>
        <dbReference type="ARBA" id="ARBA00022723"/>
    </source>
</evidence>
<dbReference type="SUPFAM" id="SSF57701">
    <property type="entry name" value="Zn2/Cys6 DNA-binding domain"/>
    <property type="match status" value="1"/>
</dbReference>